<dbReference type="Proteomes" id="UP001642720">
    <property type="component" value="Unassembled WGS sequence"/>
</dbReference>
<keyword evidence="3" id="KW-1185">Reference proteome</keyword>
<gene>
    <name evidence="2" type="ORF">CCMA1212_009334</name>
</gene>
<protein>
    <submittedName>
        <fullName evidence="2">Uncharacterized protein</fullName>
    </submittedName>
</protein>
<evidence type="ECO:0000256" key="1">
    <source>
        <dbReference type="SAM" id="MobiDB-lite"/>
    </source>
</evidence>
<name>A0ABY2GTI9_9HYPO</name>
<dbReference type="GeneID" id="300580871"/>
<reference evidence="2 3" key="1">
    <citation type="submission" date="2018-01" db="EMBL/GenBank/DDBJ databases">
        <title>Genome characterization of the sugarcane-associated fungus Trichoderma ghanense CCMA-1212 and their application in lignocelulose bioconversion.</title>
        <authorList>
            <person name="Steindorff A.S."/>
            <person name="Mendes T.D."/>
            <person name="Vilela E.S.D."/>
            <person name="Rodrigues D.S."/>
            <person name="Formighieri E.F."/>
            <person name="Melo I.S."/>
            <person name="Favaro L.C.L."/>
        </authorList>
    </citation>
    <scope>NUCLEOTIDE SEQUENCE [LARGE SCALE GENOMIC DNA]</scope>
    <source>
        <strain evidence="2 3">CCMA-1212</strain>
    </source>
</reference>
<organism evidence="2 3">
    <name type="scientific">Trichoderma ghanense</name>
    <dbReference type="NCBI Taxonomy" id="65468"/>
    <lineage>
        <taxon>Eukaryota</taxon>
        <taxon>Fungi</taxon>
        <taxon>Dikarya</taxon>
        <taxon>Ascomycota</taxon>
        <taxon>Pezizomycotina</taxon>
        <taxon>Sordariomycetes</taxon>
        <taxon>Hypocreomycetidae</taxon>
        <taxon>Hypocreales</taxon>
        <taxon>Hypocreaceae</taxon>
        <taxon>Trichoderma</taxon>
    </lineage>
</organism>
<comment type="caution">
    <text evidence="2">The sequence shown here is derived from an EMBL/GenBank/DDBJ whole genome shotgun (WGS) entry which is preliminary data.</text>
</comment>
<feature type="region of interest" description="Disordered" evidence="1">
    <location>
        <begin position="181"/>
        <end position="205"/>
    </location>
</feature>
<dbReference type="EMBL" id="PPTA01000017">
    <property type="protein sequence ID" value="TFA98886.1"/>
    <property type="molecule type" value="Genomic_DNA"/>
</dbReference>
<proteinExistence type="predicted"/>
<evidence type="ECO:0000313" key="3">
    <source>
        <dbReference type="Proteomes" id="UP001642720"/>
    </source>
</evidence>
<sequence length="243" mass="26615">MSLPSFILTPAAHSEALEPAFKARKLTHGWVATTSITADPVLSHADKQSNTIQNTFLPLQAADYKMLQQTSPGSCIEPQRMDFAAPAEGYLFPVTPQGETASLDAWLHVPDCQPESSIYQTVPAHQDLNVFQPLWSAEEVAFEASNLETFSAISYPQAPISGDMEPLKQDIEQYQLPSDAIPPHESILQPKTDVPAHSEPKAKNKVAQGQVVDQVLGALRQMDCDIRAYNRQHMADIAGSLLL</sequence>
<accession>A0ABY2GTI9</accession>
<evidence type="ECO:0000313" key="2">
    <source>
        <dbReference type="EMBL" id="TFA98886.1"/>
    </source>
</evidence>
<dbReference type="RefSeq" id="XP_073555088.1">
    <property type="nucleotide sequence ID" value="XM_073706421.1"/>
</dbReference>